<name>A0A9X4RUF5_STRSU</name>
<evidence type="ECO:0000313" key="2">
    <source>
        <dbReference type="Proteomes" id="UP001152875"/>
    </source>
</evidence>
<gene>
    <name evidence="1" type="ORF">NOL13_05310</name>
</gene>
<proteinExistence type="predicted"/>
<dbReference type="EMBL" id="JANFMP010000009">
    <property type="protein sequence ID" value="MDG4526826.1"/>
    <property type="molecule type" value="Genomic_DNA"/>
</dbReference>
<dbReference type="RefSeq" id="WP_277944509.1">
    <property type="nucleotide sequence ID" value="NZ_JANFMO010000012.1"/>
</dbReference>
<protein>
    <submittedName>
        <fullName evidence="1">Uncharacterized protein</fullName>
    </submittedName>
</protein>
<sequence length="369" mass="43109">MLVEKLIAWYRKANLDEYNPWIKDGKGAKKIDEFIRARNNEDLDFSWFNHGRAATRYSLPQPVQGDYLNANFYCCLYNPGVAENVWASEASSVIKFIDEFTTETPTPYIQRMFDFDDEIHFNDVYDKIINRENVLHQEMQIIKRRLEEIADESPSKDWDTIVDENMANIVIGEKNPTSPKCEDSCYYIKTYYQGLLARKDSSNYLEDTIETLKGIAKKQAIDRFDTFKNLPICNLDLVPFASKNKSNININKSNKDYINAYKHFVAAIILTRIAKYYSETDKGDEKPVFIFRSRADWFECIENIIREEIYKEEAASFKDIYQSDLREFFYEFQSQSASISPNNCSQNIVSDDFEKKFRQGSGIATICNE</sequence>
<dbReference type="Proteomes" id="UP001152875">
    <property type="component" value="Unassembled WGS sequence"/>
</dbReference>
<reference evidence="1" key="1">
    <citation type="submission" date="2022-07" db="EMBL/GenBank/DDBJ databases">
        <title>Whole Genome Sequencing of Streptococcus suis.</title>
        <authorList>
            <person name="Dai X."/>
            <person name="Huang J."/>
            <person name="Wang L."/>
        </authorList>
    </citation>
    <scope>NUCLEOTIDE SEQUENCE</scope>
    <source>
        <strain evidence="1">XNB2</strain>
    </source>
</reference>
<accession>A0A9X4RUF5</accession>
<evidence type="ECO:0000313" key="1">
    <source>
        <dbReference type="EMBL" id="MDG4526826.1"/>
    </source>
</evidence>
<dbReference type="AlphaFoldDB" id="A0A9X4RUF5"/>
<comment type="caution">
    <text evidence="1">The sequence shown here is derived from an EMBL/GenBank/DDBJ whole genome shotgun (WGS) entry which is preliminary data.</text>
</comment>
<organism evidence="1 2">
    <name type="scientific">Streptococcus suis</name>
    <dbReference type="NCBI Taxonomy" id="1307"/>
    <lineage>
        <taxon>Bacteria</taxon>
        <taxon>Bacillati</taxon>
        <taxon>Bacillota</taxon>
        <taxon>Bacilli</taxon>
        <taxon>Lactobacillales</taxon>
        <taxon>Streptococcaceae</taxon>
        <taxon>Streptococcus</taxon>
    </lineage>
</organism>